<dbReference type="OrthoDB" id="10068651at2759"/>
<protein>
    <submittedName>
        <fullName evidence="1">Hypp6961 protein</fullName>
    </submittedName>
</protein>
<proteinExistence type="predicted"/>
<name>A0A8K0EBD5_BRALA</name>
<sequence>MILRISLQDQVSDGQAPEESARMPFVKSGEVVDIQAEFNLLRQQIVRLQDRSIEGIKDKILQLAARPLPAFDQNRAVALLEALASQARMRAHHKAEEFRYILQQEYNKEREATKKFLKPAESKAYAYKKSEEYFKEKQNKSTPSTYRVSAGNEANEGYSTTIEESQQQDSENIETFQTALLDLEASLAAMKNLEELVSSLRTETTSVQSGMSEMKTRFLHKLGVINRDEPVVVQRGDLVSR</sequence>
<dbReference type="AlphaFoldDB" id="A0A8K0EBD5"/>
<dbReference type="EMBL" id="OV696698">
    <property type="protein sequence ID" value="CAH1242702.1"/>
    <property type="molecule type" value="Genomic_DNA"/>
</dbReference>
<evidence type="ECO:0000313" key="1">
    <source>
        <dbReference type="EMBL" id="CAH1242702.1"/>
    </source>
</evidence>
<gene>
    <name evidence="1" type="primary">Hypp6961</name>
    <name evidence="1" type="ORF">BLAG_LOCUS5970</name>
</gene>
<reference evidence="1" key="1">
    <citation type="submission" date="2022-01" db="EMBL/GenBank/DDBJ databases">
        <authorList>
            <person name="Braso-Vives M."/>
        </authorList>
    </citation>
    <scope>NUCLEOTIDE SEQUENCE</scope>
</reference>
<accession>A0A8K0EBD5</accession>
<keyword evidence="2" id="KW-1185">Reference proteome</keyword>
<evidence type="ECO:0000313" key="2">
    <source>
        <dbReference type="Proteomes" id="UP000838412"/>
    </source>
</evidence>
<organism evidence="1 2">
    <name type="scientific">Branchiostoma lanceolatum</name>
    <name type="common">Common lancelet</name>
    <name type="synonym">Amphioxus lanceolatum</name>
    <dbReference type="NCBI Taxonomy" id="7740"/>
    <lineage>
        <taxon>Eukaryota</taxon>
        <taxon>Metazoa</taxon>
        <taxon>Chordata</taxon>
        <taxon>Cephalochordata</taxon>
        <taxon>Leptocardii</taxon>
        <taxon>Amphioxiformes</taxon>
        <taxon>Branchiostomatidae</taxon>
        <taxon>Branchiostoma</taxon>
    </lineage>
</organism>
<dbReference type="Proteomes" id="UP000838412">
    <property type="component" value="Chromosome 13"/>
</dbReference>